<name>A0ABZ0TPS9_9SPHI</name>
<accession>A0ABZ0TPS9</accession>
<keyword evidence="2" id="KW-1185">Reference proteome</keyword>
<evidence type="ECO:0000313" key="2">
    <source>
        <dbReference type="Proteomes" id="UP001324380"/>
    </source>
</evidence>
<proteinExistence type="predicted"/>
<organism evidence="1 2">
    <name type="scientific">Mucilaginibacter sabulilitoris</name>
    <dbReference type="NCBI Taxonomy" id="1173583"/>
    <lineage>
        <taxon>Bacteria</taxon>
        <taxon>Pseudomonadati</taxon>
        <taxon>Bacteroidota</taxon>
        <taxon>Sphingobacteriia</taxon>
        <taxon>Sphingobacteriales</taxon>
        <taxon>Sphingobacteriaceae</taxon>
        <taxon>Mucilaginibacter</taxon>
    </lineage>
</organism>
<dbReference type="EMBL" id="CP139558">
    <property type="protein sequence ID" value="WPU93739.1"/>
    <property type="molecule type" value="Genomic_DNA"/>
</dbReference>
<evidence type="ECO:0000313" key="1">
    <source>
        <dbReference type="EMBL" id="WPU93739.1"/>
    </source>
</evidence>
<reference evidence="1 2" key="1">
    <citation type="submission" date="2023-11" db="EMBL/GenBank/DDBJ databases">
        <title>Analysis of the Genomes of Mucilaginibacter gossypii cycad 4 and M. sabulilitoris SNA2: microbes with the potential for plant growth promotion.</title>
        <authorList>
            <person name="Hirsch A.M."/>
            <person name="Humm E."/>
            <person name="Rubbi M."/>
            <person name="Del Vecchio G."/>
            <person name="Ha S.M."/>
            <person name="Pellegrini M."/>
            <person name="Gunsalus R.P."/>
        </authorList>
    </citation>
    <scope>NUCLEOTIDE SEQUENCE [LARGE SCALE GENOMIC DNA]</scope>
    <source>
        <strain evidence="1 2">SNA2</strain>
    </source>
</reference>
<sequence>MKNYKTISPGKLIARFDNQLLDILLEDLRNSRAKNKVKSINHQATKQHTLSAA</sequence>
<gene>
    <name evidence="1" type="ORF">SNE25_30950</name>
</gene>
<dbReference type="Proteomes" id="UP001324380">
    <property type="component" value="Chromosome"/>
</dbReference>
<dbReference type="RefSeq" id="WP_321562873.1">
    <property type="nucleotide sequence ID" value="NZ_CP139558.1"/>
</dbReference>
<protein>
    <submittedName>
        <fullName evidence="1">Uncharacterized protein</fullName>
    </submittedName>
</protein>